<keyword evidence="1" id="KW-0812">Transmembrane</keyword>
<reference evidence="2" key="1">
    <citation type="submission" date="2021-01" db="EMBL/GenBank/DDBJ databases">
        <title>Whole genome shotgun sequence of Planotetraspora thailandica NBRC 104271.</title>
        <authorList>
            <person name="Komaki H."/>
            <person name="Tamura T."/>
        </authorList>
    </citation>
    <scope>NUCLEOTIDE SEQUENCE</scope>
    <source>
        <strain evidence="2">NBRC 104271</strain>
    </source>
</reference>
<dbReference type="AlphaFoldDB" id="A0A8J3VAC5"/>
<gene>
    <name evidence="2" type="ORF">Pth03_63350</name>
</gene>
<name>A0A8J3VAC5_9ACTN</name>
<accession>A0A8J3VAC5</accession>
<dbReference type="Proteomes" id="UP000605992">
    <property type="component" value="Unassembled WGS sequence"/>
</dbReference>
<keyword evidence="1" id="KW-0472">Membrane</keyword>
<evidence type="ECO:0000313" key="3">
    <source>
        <dbReference type="Proteomes" id="UP000605992"/>
    </source>
</evidence>
<feature type="transmembrane region" description="Helical" evidence="1">
    <location>
        <begin position="14"/>
        <end position="36"/>
    </location>
</feature>
<keyword evidence="3" id="KW-1185">Reference proteome</keyword>
<organism evidence="2 3">
    <name type="scientific">Planotetraspora thailandica</name>
    <dbReference type="NCBI Taxonomy" id="487172"/>
    <lineage>
        <taxon>Bacteria</taxon>
        <taxon>Bacillati</taxon>
        <taxon>Actinomycetota</taxon>
        <taxon>Actinomycetes</taxon>
        <taxon>Streptosporangiales</taxon>
        <taxon>Streptosporangiaceae</taxon>
        <taxon>Planotetraspora</taxon>
    </lineage>
</organism>
<dbReference type="EMBL" id="BOOR01000057">
    <property type="protein sequence ID" value="GII57946.1"/>
    <property type="molecule type" value="Genomic_DNA"/>
</dbReference>
<comment type="caution">
    <text evidence="2">The sequence shown here is derived from an EMBL/GenBank/DDBJ whole genome shotgun (WGS) entry which is preliminary data.</text>
</comment>
<keyword evidence="1" id="KW-1133">Transmembrane helix</keyword>
<evidence type="ECO:0000256" key="1">
    <source>
        <dbReference type="SAM" id="Phobius"/>
    </source>
</evidence>
<proteinExistence type="predicted"/>
<evidence type="ECO:0000313" key="2">
    <source>
        <dbReference type="EMBL" id="GII57946.1"/>
    </source>
</evidence>
<protein>
    <submittedName>
        <fullName evidence="2">Uncharacterized protein</fullName>
    </submittedName>
</protein>
<sequence>MAYGFATAPGNPPVSLMVLTIIVYVVMFAWLGALFLPSTRTPYDLLGGTRVVPGFRECRFRLSRPLRRSSSRGAELDLLDYAKRPAAVEKVSSYSTCSMGLPSPKS</sequence>